<dbReference type="EMBL" id="VFOZ01000001">
    <property type="protein sequence ID" value="TQL98383.1"/>
    <property type="molecule type" value="Genomic_DNA"/>
</dbReference>
<keyword evidence="3" id="KW-1185">Reference proteome</keyword>
<comment type="caution">
    <text evidence="2">The sequence shown here is derived from an EMBL/GenBank/DDBJ whole genome shotgun (WGS) entry which is preliminary data.</text>
</comment>
<reference evidence="2 3" key="1">
    <citation type="submission" date="2019-06" db="EMBL/GenBank/DDBJ databases">
        <title>Sequencing the genomes of 1000 actinobacteria strains.</title>
        <authorList>
            <person name="Klenk H.-P."/>
        </authorList>
    </citation>
    <scope>NUCLEOTIDE SEQUENCE [LARGE SCALE GENOMIC DNA]</scope>
    <source>
        <strain evidence="2 3">DSM 102200</strain>
    </source>
</reference>
<protein>
    <submittedName>
        <fullName evidence="2">Uncharacterized protein</fullName>
    </submittedName>
</protein>
<evidence type="ECO:0000313" key="2">
    <source>
        <dbReference type="EMBL" id="TQL98383.1"/>
    </source>
</evidence>
<gene>
    <name evidence="2" type="ORF">FB559_4006</name>
</gene>
<evidence type="ECO:0000256" key="1">
    <source>
        <dbReference type="SAM" id="MobiDB-lite"/>
    </source>
</evidence>
<feature type="region of interest" description="Disordered" evidence="1">
    <location>
        <begin position="101"/>
        <end position="176"/>
    </location>
</feature>
<proteinExistence type="predicted"/>
<organism evidence="2 3">
    <name type="scientific">Actinoallomurus bryophytorum</name>
    <dbReference type="NCBI Taxonomy" id="1490222"/>
    <lineage>
        <taxon>Bacteria</taxon>
        <taxon>Bacillati</taxon>
        <taxon>Actinomycetota</taxon>
        <taxon>Actinomycetes</taxon>
        <taxon>Streptosporangiales</taxon>
        <taxon>Thermomonosporaceae</taxon>
        <taxon>Actinoallomurus</taxon>
    </lineage>
</organism>
<dbReference type="AlphaFoldDB" id="A0A543CMP9"/>
<name>A0A543CMP9_9ACTN</name>
<feature type="compositionally biased region" description="Basic and acidic residues" evidence="1">
    <location>
        <begin position="126"/>
        <end position="140"/>
    </location>
</feature>
<sequence>MIGPCGGAVLGRVRDGWLFLGRAVPRYRGAGRSGSCVPGSRGGPFVMSRCWNAAPVRVTRPRGRPFEDSVRWVDRAVAVSGRVQGGWLFLGRRVSRYRGRAARAGSRPRWSAPLDDSVSRMPHWSEQPRPRVRPPEDRPAGRTSDGRAYSADADKQPSDGHRPQISAQAESDGRDLGRGRLCRSALLERYPARQWRGSVSAEGGGQWCGECGWVEEFDADRVAADPFGRLA</sequence>
<evidence type="ECO:0000313" key="3">
    <source>
        <dbReference type="Proteomes" id="UP000316096"/>
    </source>
</evidence>
<feature type="compositionally biased region" description="Basic and acidic residues" evidence="1">
    <location>
        <begin position="152"/>
        <end position="162"/>
    </location>
</feature>
<accession>A0A543CMP9</accession>
<feature type="compositionally biased region" description="Low complexity" evidence="1">
    <location>
        <begin position="102"/>
        <end position="112"/>
    </location>
</feature>
<dbReference type="Proteomes" id="UP000316096">
    <property type="component" value="Unassembled WGS sequence"/>
</dbReference>